<proteinExistence type="predicted"/>
<evidence type="ECO:0000313" key="3">
    <source>
        <dbReference type="EMBL" id="OAM89913.1"/>
    </source>
</evidence>
<dbReference type="AlphaFoldDB" id="A0A178IJ43"/>
<gene>
    <name evidence="3" type="ORF">AW736_11400</name>
</gene>
<dbReference type="InterPro" id="IPR000847">
    <property type="entry name" value="LysR_HTH_N"/>
</dbReference>
<dbReference type="Gene3D" id="1.10.10.10">
    <property type="entry name" value="Winged helix-like DNA-binding domain superfamily/Winged helix DNA-binding domain"/>
    <property type="match status" value="1"/>
</dbReference>
<dbReference type="EMBL" id="LRRQ01000076">
    <property type="protein sequence ID" value="OAM89913.1"/>
    <property type="molecule type" value="Genomic_DNA"/>
</dbReference>
<evidence type="ECO:0000256" key="1">
    <source>
        <dbReference type="SAM" id="MobiDB-lite"/>
    </source>
</evidence>
<evidence type="ECO:0000259" key="2">
    <source>
        <dbReference type="PROSITE" id="PS50931"/>
    </source>
</evidence>
<evidence type="ECO:0000313" key="4">
    <source>
        <dbReference type="Proteomes" id="UP000078486"/>
    </source>
</evidence>
<organism evidence="3 4">
    <name type="scientific">Termitidicoccus mucosus</name>
    <dbReference type="NCBI Taxonomy" id="1184151"/>
    <lineage>
        <taxon>Bacteria</taxon>
        <taxon>Pseudomonadati</taxon>
        <taxon>Verrucomicrobiota</taxon>
        <taxon>Opitutia</taxon>
        <taxon>Opitutales</taxon>
        <taxon>Opitutaceae</taxon>
        <taxon>Termitidicoccus</taxon>
    </lineage>
</organism>
<name>A0A178IJ43_9BACT</name>
<dbReference type="GO" id="GO:0003700">
    <property type="term" value="F:DNA-binding transcription factor activity"/>
    <property type="evidence" value="ECO:0007669"/>
    <property type="project" value="InterPro"/>
</dbReference>
<comment type="caution">
    <text evidence="3">The sequence shown here is derived from an EMBL/GenBank/DDBJ whole genome shotgun (WGS) entry which is preliminary data.</text>
</comment>
<feature type="domain" description="HTH lysR-type" evidence="2">
    <location>
        <begin position="1"/>
        <end position="24"/>
    </location>
</feature>
<feature type="region of interest" description="Disordered" evidence="1">
    <location>
        <begin position="20"/>
        <end position="68"/>
    </location>
</feature>
<dbReference type="Pfam" id="PF00126">
    <property type="entry name" value="HTH_1"/>
    <property type="match status" value="1"/>
</dbReference>
<sequence length="68" mass="7476">MEIHQLRYLVAVVETGNFTRAAERHRHPPADQPALAQPADASANSASPNNNGRRRPNQKLRCSSQGLC</sequence>
<accession>A0A178IJ43</accession>
<dbReference type="InterPro" id="IPR036388">
    <property type="entry name" value="WH-like_DNA-bd_sf"/>
</dbReference>
<dbReference type="Proteomes" id="UP000078486">
    <property type="component" value="Unassembled WGS sequence"/>
</dbReference>
<feature type="compositionally biased region" description="Low complexity" evidence="1">
    <location>
        <begin position="32"/>
        <end position="51"/>
    </location>
</feature>
<dbReference type="RefSeq" id="WP_068770371.1">
    <property type="nucleotide sequence ID" value="NZ_CP109796.1"/>
</dbReference>
<keyword evidence="4" id="KW-1185">Reference proteome</keyword>
<reference evidence="3 4" key="1">
    <citation type="submission" date="2016-01" db="EMBL/GenBank/DDBJ databases">
        <title>High potential of lignocellulose degradation of a new Verrucomicrobia species.</title>
        <authorList>
            <person name="Wang Y."/>
            <person name="Shi Y."/>
            <person name="Qiu Z."/>
            <person name="Liu S."/>
            <person name="Yang H."/>
        </authorList>
    </citation>
    <scope>NUCLEOTIDE SEQUENCE [LARGE SCALE GENOMIC DNA]</scope>
    <source>
        <strain evidence="3 4">TSB47</strain>
    </source>
</reference>
<protein>
    <recommendedName>
        <fullName evidence="2">HTH lysR-type domain-containing protein</fullName>
    </recommendedName>
</protein>
<dbReference type="PROSITE" id="PS50931">
    <property type="entry name" value="HTH_LYSR"/>
    <property type="match status" value="1"/>
</dbReference>